<dbReference type="InterPro" id="IPR011990">
    <property type="entry name" value="TPR-like_helical_dom_sf"/>
</dbReference>
<sequence>MLKDFEKAMSSFQTAVSLDPRHYNAWYGMAHVCFSQERYKLAEVYISKALGVNKSSAICCTQLALVQFRQRNHVGALRLLDTAAQLSHSNPIPRFHKAKVLESLGQNEEALQQLEELSRSWPKEPNIYISIGKLLKKLKRPHEAVLNFSWALDFSRHGTNSHIREEVDEMYQVSEAEGRNAEDDFFVHHSTSEDPSQLEEEEGGGGGGGGGYARGGRRELIKIESRDLVLASLNGIVSLSVLRKLSFAVKNNHMPCITVTYIVW</sequence>
<dbReference type="GO" id="GO:0007091">
    <property type="term" value="P:metaphase/anaphase transition of mitotic cell cycle"/>
    <property type="evidence" value="ECO:0007669"/>
    <property type="project" value="TreeGrafter"/>
</dbReference>
<dbReference type="AlphaFoldDB" id="A0AA35X2Y6"/>
<keyword evidence="1" id="KW-0802">TPR repeat</keyword>
<evidence type="ECO:0000256" key="2">
    <source>
        <dbReference type="ARBA" id="ARBA00038210"/>
    </source>
</evidence>
<feature type="region of interest" description="Disordered" evidence="4">
    <location>
        <begin position="190"/>
        <end position="213"/>
    </location>
</feature>
<keyword evidence="6" id="KW-1185">Reference proteome</keyword>
<keyword evidence="5" id="KW-0132">Cell division</keyword>
<dbReference type="GO" id="GO:0051301">
    <property type="term" value="P:cell division"/>
    <property type="evidence" value="ECO:0007669"/>
    <property type="project" value="UniProtKB-KW"/>
</dbReference>
<comment type="caution">
    <text evidence="5">The sequence shown here is derived from an EMBL/GenBank/DDBJ whole genome shotgun (WGS) entry which is preliminary data.</text>
</comment>
<evidence type="ECO:0000256" key="1">
    <source>
        <dbReference type="ARBA" id="ARBA00022803"/>
    </source>
</evidence>
<evidence type="ECO:0000256" key="3">
    <source>
        <dbReference type="ARBA" id="ARBA00039307"/>
    </source>
</evidence>
<accession>A0AA35X2Y6</accession>
<evidence type="ECO:0000313" key="5">
    <source>
        <dbReference type="EMBL" id="CAI8035892.1"/>
    </source>
</evidence>
<dbReference type="GO" id="GO:0005680">
    <property type="term" value="C:anaphase-promoting complex"/>
    <property type="evidence" value="ECO:0007669"/>
    <property type="project" value="TreeGrafter"/>
</dbReference>
<dbReference type="EMBL" id="CASHTH010002830">
    <property type="protein sequence ID" value="CAI8035892.1"/>
    <property type="molecule type" value="Genomic_DNA"/>
</dbReference>
<dbReference type="SMART" id="SM00028">
    <property type="entry name" value="TPR"/>
    <property type="match status" value="4"/>
</dbReference>
<name>A0AA35X2Y6_GEOBA</name>
<gene>
    <name evidence="5" type="ORF">GBAR_LOCUS20139</name>
</gene>
<dbReference type="SUPFAM" id="SSF48452">
    <property type="entry name" value="TPR-like"/>
    <property type="match status" value="1"/>
</dbReference>
<dbReference type="GO" id="GO:0031145">
    <property type="term" value="P:anaphase-promoting complex-dependent catabolic process"/>
    <property type="evidence" value="ECO:0007669"/>
    <property type="project" value="TreeGrafter"/>
</dbReference>
<proteinExistence type="inferred from homology"/>
<evidence type="ECO:0000256" key="4">
    <source>
        <dbReference type="SAM" id="MobiDB-lite"/>
    </source>
</evidence>
<dbReference type="GO" id="GO:0005737">
    <property type="term" value="C:cytoplasm"/>
    <property type="evidence" value="ECO:0007669"/>
    <property type="project" value="TreeGrafter"/>
</dbReference>
<dbReference type="PANTHER" id="PTHR12558">
    <property type="entry name" value="CELL DIVISION CYCLE 16,23,27"/>
    <property type="match status" value="1"/>
</dbReference>
<dbReference type="Pfam" id="PF13432">
    <property type="entry name" value="TPR_16"/>
    <property type="match status" value="1"/>
</dbReference>
<reference evidence="5" key="1">
    <citation type="submission" date="2023-03" db="EMBL/GenBank/DDBJ databases">
        <authorList>
            <person name="Steffen K."/>
            <person name="Cardenas P."/>
        </authorList>
    </citation>
    <scope>NUCLEOTIDE SEQUENCE</scope>
</reference>
<dbReference type="GO" id="GO:0016567">
    <property type="term" value="P:protein ubiquitination"/>
    <property type="evidence" value="ECO:0007669"/>
    <property type="project" value="TreeGrafter"/>
</dbReference>
<comment type="similarity">
    <text evidence="2">Belongs to the APC3/CDC27 family.</text>
</comment>
<keyword evidence="5" id="KW-0131">Cell cycle</keyword>
<dbReference type="InterPro" id="IPR019734">
    <property type="entry name" value="TPR_rpt"/>
</dbReference>
<protein>
    <recommendedName>
        <fullName evidence="3">Cell division cycle protein 27 homolog</fullName>
    </recommendedName>
</protein>
<dbReference type="Proteomes" id="UP001174909">
    <property type="component" value="Unassembled WGS sequence"/>
</dbReference>
<feature type="non-terminal residue" evidence="5">
    <location>
        <position position="264"/>
    </location>
</feature>
<feature type="compositionally biased region" description="Gly residues" evidence="4">
    <location>
        <begin position="204"/>
        <end position="213"/>
    </location>
</feature>
<dbReference type="Gene3D" id="1.25.40.10">
    <property type="entry name" value="Tetratricopeptide repeat domain"/>
    <property type="match status" value="1"/>
</dbReference>
<dbReference type="PANTHER" id="PTHR12558:SF13">
    <property type="entry name" value="CELL DIVISION CYCLE PROTEIN 27 HOMOLOG"/>
    <property type="match status" value="1"/>
</dbReference>
<organism evidence="5 6">
    <name type="scientific">Geodia barretti</name>
    <name type="common">Barrett's horny sponge</name>
    <dbReference type="NCBI Taxonomy" id="519541"/>
    <lineage>
        <taxon>Eukaryota</taxon>
        <taxon>Metazoa</taxon>
        <taxon>Porifera</taxon>
        <taxon>Demospongiae</taxon>
        <taxon>Heteroscleromorpha</taxon>
        <taxon>Tetractinellida</taxon>
        <taxon>Astrophorina</taxon>
        <taxon>Geodiidae</taxon>
        <taxon>Geodia</taxon>
    </lineage>
</organism>
<evidence type="ECO:0000313" key="6">
    <source>
        <dbReference type="Proteomes" id="UP001174909"/>
    </source>
</evidence>